<reference evidence="1" key="1">
    <citation type="journal article" date="2021" name="Proc. Natl. Acad. Sci. U.S.A.">
        <title>A Catalog of Tens of Thousands of Viruses from Human Metagenomes Reveals Hidden Associations with Chronic Diseases.</title>
        <authorList>
            <person name="Tisza M.J."/>
            <person name="Buck C.B."/>
        </authorList>
    </citation>
    <scope>NUCLEOTIDE SEQUENCE</scope>
    <source>
        <strain evidence="1">CtNnX9</strain>
    </source>
</reference>
<proteinExistence type="predicted"/>
<organism evidence="1">
    <name type="scientific">Siphoviridae sp. ctNnX9</name>
    <dbReference type="NCBI Taxonomy" id="2827859"/>
    <lineage>
        <taxon>Viruses</taxon>
        <taxon>Duplodnaviria</taxon>
        <taxon>Heunggongvirae</taxon>
        <taxon>Uroviricota</taxon>
        <taxon>Caudoviricetes</taxon>
    </lineage>
</organism>
<name>A0A8S5TDL9_9CAUD</name>
<dbReference type="EMBL" id="BK032810">
    <property type="protein sequence ID" value="DAF61396.1"/>
    <property type="molecule type" value="Genomic_DNA"/>
</dbReference>
<protein>
    <submittedName>
        <fullName evidence="1">Uncharacterized protein</fullName>
    </submittedName>
</protein>
<accession>A0A8S5TDL9</accession>
<sequence length="205" mass="22637">MAEAKINYTAEDINKLLADIPNKATQSALTEAQKLLHKQIRGIGADSDAYYDPFIKIADYNSESEAVTGLNALDYTNTKYLGHFKLTINGRLITGTNYPMWMAKGVVLQVIRGGIIKASTAAGFANSSTIYSEAYRSRNENGAWSSWTFMQMPQKAVLNLGSDYETLKAAPESSELRDVDNYINRLRLILKTLVDKLDAAGIISK</sequence>
<evidence type="ECO:0000313" key="1">
    <source>
        <dbReference type="EMBL" id="DAF61396.1"/>
    </source>
</evidence>